<comment type="caution">
    <text evidence="2">The sequence shown here is derived from an EMBL/GenBank/DDBJ whole genome shotgun (WGS) entry which is preliminary data.</text>
</comment>
<sequence length="369" mass="42496">MATFITTTGTGAKEHRHVEPVNHSPPSWQSGPSRIHYANEPESPPVTPVNRSPPSQQSGFSRGNYEDDTFGAYGWGFTHAHDSKKRYETLYNDYEAGRRHDANQSESDSNVRQAYEARKFVGIEVLRNIQINLVQEKELKPAIPLGDDTNIIIGVDATPHNIGGYFINLVENRGEFYSFPVAKLPWTLTSHVLTPKQNQARNPAEFEMKNLVFALYLWKNELRQNGSTSKVVMFTDNFDFNKKRTLYGIRAHRFVRHLQNCEGIQIQVRVRGTKEQDIEDHAKFVKPADDFSRKRFKEGRDFLIEYFGLTSENFTGSHDPPRYGRYFKKSTKAREQLQRMKENHSKFKHMKCGSCTFKEDSASLHSVEI</sequence>
<name>A0A226DIA2_FOLCA</name>
<accession>A0A226DIA2</accession>
<dbReference type="Proteomes" id="UP000198287">
    <property type="component" value="Unassembled WGS sequence"/>
</dbReference>
<keyword evidence="3" id="KW-1185">Reference proteome</keyword>
<feature type="region of interest" description="Disordered" evidence="1">
    <location>
        <begin position="1"/>
        <end position="64"/>
    </location>
</feature>
<reference evidence="2 3" key="1">
    <citation type="submission" date="2015-12" db="EMBL/GenBank/DDBJ databases">
        <title>The genome of Folsomia candida.</title>
        <authorList>
            <person name="Faddeeva A."/>
            <person name="Derks M.F."/>
            <person name="Anvar Y."/>
            <person name="Smit S."/>
            <person name="Van Straalen N."/>
            <person name="Roelofs D."/>
        </authorList>
    </citation>
    <scope>NUCLEOTIDE SEQUENCE [LARGE SCALE GENOMIC DNA]</scope>
    <source>
        <strain evidence="2 3">VU population</strain>
        <tissue evidence="2">Whole body</tissue>
    </source>
</reference>
<protein>
    <submittedName>
        <fullName evidence="2">Uncharacterized protein</fullName>
    </submittedName>
</protein>
<dbReference type="OrthoDB" id="8293295at2759"/>
<dbReference type="EMBL" id="LNIX01000018">
    <property type="protein sequence ID" value="OXA45272.1"/>
    <property type="molecule type" value="Genomic_DNA"/>
</dbReference>
<feature type="compositionally biased region" description="Polar residues" evidence="1">
    <location>
        <begin position="49"/>
        <end position="61"/>
    </location>
</feature>
<organism evidence="2 3">
    <name type="scientific">Folsomia candida</name>
    <name type="common">Springtail</name>
    <dbReference type="NCBI Taxonomy" id="158441"/>
    <lineage>
        <taxon>Eukaryota</taxon>
        <taxon>Metazoa</taxon>
        <taxon>Ecdysozoa</taxon>
        <taxon>Arthropoda</taxon>
        <taxon>Hexapoda</taxon>
        <taxon>Collembola</taxon>
        <taxon>Entomobryomorpha</taxon>
        <taxon>Isotomoidea</taxon>
        <taxon>Isotomidae</taxon>
        <taxon>Proisotominae</taxon>
        <taxon>Folsomia</taxon>
    </lineage>
</organism>
<gene>
    <name evidence="2" type="ORF">Fcan01_19997</name>
</gene>
<dbReference type="AlphaFoldDB" id="A0A226DIA2"/>
<proteinExistence type="predicted"/>
<feature type="compositionally biased region" description="Polar residues" evidence="1">
    <location>
        <begin position="1"/>
        <end position="10"/>
    </location>
</feature>
<evidence type="ECO:0000256" key="1">
    <source>
        <dbReference type="SAM" id="MobiDB-lite"/>
    </source>
</evidence>
<evidence type="ECO:0000313" key="2">
    <source>
        <dbReference type="EMBL" id="OXA45272.1"/>
    </source>
</evidence>
<evidence type="ECO:0000313" key="3">
    <source>
        <dbReference type="Proteomes" id="UP000198287"/>
    </source>
</evidence>